<organism evidence="8 9">
    <name type="scientific">Myroides marinus</name>
    <dbReference type="NCBI Taxonomy" id="703342"/>
    <lineage>
        <taxon>Bacteria</taxon>
        <taxon>Pseudomonadati</taxon>
        <taxon>Bacteroidota</taxon>
        <taxon>Flavobacteriia</taxon>
        <taxon>Flavobacteriales</taxon>
        <taxon>Flavobacteriaceae</taxon>
        <taxon>Myroides</taxon>
    </lineage>
</organism>
<keyword evidence="7" id="KW-0812">Transmembrane</keyword>
<proteinExistence type="predicted"/>
<dbReference type="InterPro" id="IPR004960">
    <property type="entry name" value="LipA_acyltrans"/>
</dbReference>
<dbReference type="PIRSF" id="PIRSF026649">
    <property type="entry name" value="MsbB"/>
    <property type="match status" value="1"/>
</dbReference>
<dbReference type="PANTHER" id="PTHR30606:SF10">
    <property type="entry name" value="PHOSPHATIDYLINOSITOL MANNOSIDE ACYLTRANSFERASE"/>
    <property type="match status" value="1"/>
</dbReference>
<sequence>MLKIRIVQHTAIKFVLDYRISLSLHKTEPMNFIIYIIVYPIIWLISKMPFPLFYFMSDVFYFLLYRVVGYRKKTVRENIRLTMPELSESELKKVEKESFRHLCDIFLEMVKTFTISEAELKKRFTFTNLDTVLEVEKQGKSVMLFCAHYANWEWIIILDKFIKFQGYAVYKKINNPYFDALIKRIRSRFDTVLVEMKETIRVIRQNEINKNHGVYAFISDQSPMVSQANCWQNFMGIEVPVYTGGEALCKKFDMVPMYLNVEYVKRGHYKTTFVPLLKEGEQLKDIPNYEITQRFLVEVEKQIRKAPAYYFWTHKRWKHRGNKPANIK</sequence>
<evidence type="ECO:0000256" key="2">
    <source>
        <dbReference type="ARBA" id="ARBA00022475"/>
    </source>
</evidence>
<evidence type="ECO:0000256" key="5">
    <source>
        <dbReference type="ARBA" id="ARBA00023136"/>
    </source>
</evidence>
<keyword evidence="6" id="KW-0012">Acyltransferase</keyword>
<dbReference type="CDD" id="cd07984">
    <property type="entry name" value="LPLAT_LABLAT-like"/>
    <property type="match status" value="1"/>
</dbReference>
<keyword evidence="4 8" id="KW-0808">Transferase</keyword>
<evidence type="ECO:0000313" key="9">
    <source>
        <dbReference type="Proteomes" id="UP000183077"/>
    </source>
</evidence>
<accession>A0A1H6WKJ9</accession>
<protein>
    <submittedName>
        <fullName evidence="8">KDO2-lipid IV(A) lauroyltransferase</fullName>
    </submittedName>
</protein>
<evidence type="ECO:0000256" key="6">
    <source>
        <dbReference type="ARBA" id="ARBA00023315"/>
    </source>
</evidence>
<keyword evidence="5 7" id="KW-0472">Membrane</keyword>
<dbReference type="GO" id="GO:0005886">
    <property type="term" value="C:plasma membrane"/>
    <property type="evidence" value="ECO:0007669"/>
    <property type="project" value="UniProtKB-SubCell"/>
</dbReference>
<comment type="subcellular location">
    <subcellularLocation>
        <location evidence="1">Cell inner membrane</location>
    </subcellularLocation>
</comment>
<reference evidence="8 9" key="1">
    <citation type="submission" date="2016-10" db="EMBL/GenBank/DDBJ databases">
        <authorList>
            <person name="de Groot N.N."/>
        </authorList>
    </citation>
    <scope>NUCLEOTIDE SEQUENCE [LARGE SCALE GENOMIC DNA]</scope>
    <source>
        <strain evidence="8 9">DSM 23048</strain>
    </source>
</reference>
<dbReference type="EMBL" id="FNYS01000015">
    <property type="protein sequence ID" value="SEJ17468.1"/>
    <property type="molecule type" value="Genomic_DNA"/>
</dbReference>
<dbReference type="AlphaFoldDB" id="A0A1H6WKJ9"/>
<evidence type="ECO:0000256" key="7">
    <source>
        <dbReference type="SAM" id="Phobius"/>
    </source>
</evidence>
<evidence type="ECO:0000256" key="1">
    <source>
        <dbReference type="ARBA" id="ARBA00004533"/>
    </source>
</evidence>
<gene>
    <name evidence="8" type="ORF">SAMN04488018_11536</name>
</gene>
<keyword evidence="7" id="KW-1133">Transmembrane helix</keyword>
<feature type="transmembrane region" description="Helical" evidence="7">
    <location>
        <begin position="29"/>
        <end position="46"/>
    </location>
</feature>
<dbReference type="PANTHER" id="PTHR30606">
    <property type="entry name" value="LIPID A BIOSYNTHESIS LAUROYL ACYLTRANSFERASE"/>
    <property type="match status" value="1"/>
</dbReference>
<evidence type="ECO:0000256" key="3">
    <source>
        <dbReference type="ARBA" id="ARBA00022519"/>
    </source>
</evidence>
<dbReference type="GO" id="GO:0016746">
    <property type="term" value="F:acyltransferase activity"/>
    <property type="evidence" value="ECO:0007669"/>
    <property type="project" value="UniProtKB-KW"/>
</dbReference>
<dbReference type="Pfam" id="PF03279">
    <property type="entry name" value="Lip_A_acyltrans"/>
    <property type="match status" value="1"/>
</dbReference>
<dbReference type="Proteomes" id="UP000183077">
    <property type="component" value="Unassembled WGS sequence"/>
</dbReference>
<keyword evidence="3" id="KW-0997">Cell inner membrane</keyword>
<evidence type="ECO:0000256" key="4">
    <source>
        <dbReference type="ARBA" id="ARBA00022679"/>
    </source>
</evidence>
<name>A0A1H6WKJ9_9FLAO</name>
<keyword evidence="2" id="KW-1003">Cell membrane</keyword>
<dbReference type="GO" id="GO:0009247">
    <property type="term" value="P:glycolipid biosynthetic process"/>
    <property type="evidence" value="ECO:0007669"/>
    <property type="project" value="UniProtKB-ARBA"/>
</dbReference>
<evidence type="ECO:0000313" key="8">
    <source>
        <dbReference type="EMBL" id="SEJ17468.1"/>
    </source>
</evidence>